<organism evidence="1 2">
    <name type="scientific">Lottia gigantea</name>
    <name type="common">Giant owl limpet</name>
    <dbReference type="NCBI Taxonomy" id="225164"/>
    <lineage>
        <taxon>Eukaryota</taxon>
        <taxon>Metazoa</taxon>
        <taxon>Spiralia</taxon>
        <taxon>Lophotrochozoa</taxon>
        <taxon>Mollusca</taxon>
        <taxon>Gastropoda</taxon>
        <taxon>Patellogastropoda</taxon>
        <taxon>Lottioidea</taxon>
        <taxon>Lottiidae</taxon>
        <taxon>Lottia</taxon>
    </lineage>
</organism>
<dbReference type="KEGG" id="lgi:LOTGIDRAFT_172470"/>
<reference evidence="1 2" key="1">
    <citation type="journal article" date="2013" name="Nature">
        <title>Insights into bilaterian evolution from three spiralian genomes.</title>
        <authorList>
            <person name="Simakov O."/>
            <person name="Marletaz F."/>
            <person name="Cho S.J."/>
            <person name="Edsinger-Gonzales E."/>
            <person name="Havlak P."/>
            <person name="Hellsten U."/>
            <person name="Kuo D.H."/>
            <person name="Larsson T."/>
            <person name="Lv J."/>
            <person name="Arendt D."/>
            <person name="Savage R."/>
            <person name="Osoegawa K."/>
            <person name="de Jong P."/>
            <person name="Grimwood J."/>
            <person name="Chapman J.A."/>
            <person name="Shapiro H."/>
            <person name="Aerts A."/>
            <person name="Otillar R.P."/>
            <person name="Terry A.Y."/>
            <person name="Boore J.L."/>
            <person name="Grigoriev I.V."/>
            <person name="Lindberg D.R."/>
            <person name="Seaver E.C."/>
            <person name="Weisblat D.A."/>
            <person name="Putnam N.H."/>
            <person name="Rokhsar D.S."/>
        </authorList>
    </citation>
    <scope>NUCLEOTIDE SEQUENCE [LARGE SCALE GENOMIC DNA]</scope>
</reference>
<proteinExistence type="predicted"/>
<dbReference type="OrthoDB" id="6111086at2759"/>
<dbReference type="GeneID" id="20242106"/>
<gene>
    <name evidence="1" type="ORF">LOTGIDRAFT_172470</name>
</gene>
<accession>V4AW73</accession>
<dbReference type="HOGENOM" id="CLU_1350252_0_0_1"/>
<dbReference type="EMBL" id="KB200406">
    <property type="protein sequence ID" value="ESP01713.1"/>
    <property type="molecule type" value="Genomic_DNA"/>
</dbReference>
<keyword evidence="2" id="KW-1185">Reference proteome</keyword>
<name>V4AW73_LOTGI</name>
<dbReference type="AlphaFoldDB" id="V4AW73"/>
<evidence type="ECO:0000313" key="2">
    <source>
        <dbReference type="Proteomes" id="UP000030746"/>
    </source>
</evidence>
<evidence type="ECO:0000313" key="1">
    <source>
        <dbReference type="EMBL" id="ESP01713.1"/>
    </source>
</evidence>
<dbReference type="CTD" id="20242106"/>
<sequence>MSMKVNPPVLSNDKTYERYKQELLAWCEITNLEKGKQGIAVALSLPEQEKLRIRERVFDELTTDQLKAENGLTVLITILDKHLGKDELVDSLEKYEDFEDFKWKETQSITEYISDFDSKYSKIVKKNMTLLPEILAFKLLKCANISKDERMLVLTGMNYERKDTLYEQAKVSLKKFKGSASGGKDSLENSSDFKLEPTFLAEN</sequence>
<protein>
    <submittedName>
        <fullName evidence="1">Uncharacterized protein</fullName>
    </submittedName>
</protein>
<dbReference type="RefSeq" id="XP_009047603.1">
    <property type="nucleotide sequence ID" value="XM_009049355.1"/>
</dbReference>
<dbReference type="Proteomes" id="UP000030746">
    <property type="component" value="Unassembled WGS sequence"/>
</dbReference>